<feature type="active site" evidence="3">
    <location>
        <position position="122"/>
    </location>
</feature>
<comment type="function">
    <text evidence="4">Responsible for synthesis of pseudouridine from uracil.</text>
</comment>
<protein>
    <recommendedName>
        <fullName evidence="4">Pseudouridine synthase</fullName>
        <ecNumber evidence="4">5.4.99.-</ecNumber>
    </recommendedName>
</protein>
<dbReference type="Gene3D" id="3.30.2350.10">
    <property type="entry name" value="Pseudouridine synthase"/>
    <property type="match status" value="1"/>
</dbReference>
<accession>A0A078M722</accession>
<dbReference type="Pfam" id="PF00849">
    <property type="entry name" value="PseudoU_synth_2"/>
    <property type="match status" value="1"/>
</dbReference>
<evidence type="ECO:0000259" key="5">
    <source>
        <dbReference type="Pfam" id="PF00849"/>
    </source>
</evidence>
<reference evidence="6" key="1">
    <citation type="submission" date="2014-07" db="EMBL/GenBank/DDBJ databases">
        <authorList>
            <person name="Urmite Genomes Urmite Genomes"/>
        </authorList>
    </citation>
    <scope>NUCLEOTIDE SEQUENCE</scope>
    <source>
        <strain evidence="6">13S34_air</strain>
    </source>
</reference>
<dbReference type="GO" id="GO:0009982">
    <property type="term" value="F:pseudouridine synthase activity"/>
    <property type="evidence" value="ECO:0007669"/>
    <property type="project" value="InterPro"/>
</dbReference>
<keyword evidence="4" id="KW-0413">Isomerase</keyword>
<sequence length="269" mass="29334">MIYTLTHDTTIENVLRNELHLGKKYVHALRMAKAVSVNDELVSWTATLPASTELVIAVPVATSNYVTNDTPLTIAFEDEHLLVVNKPQNMPTHPNEPGQNNTCMNAVMKYTDGYAEHVHRLDEGTGGLLVIAKNPIVKAALDAALADNKVTRKYTAVVEGVLRKKQGVITKGIGKDRHHGSRRIISNAGQKATTHYSVLAQTAATTTVELTLETGRTHQIRVHMASIGHPIVGDTLYGAQPRGNTYALQATTVGFTHPITHQKLTITKK</sequence>
<evidence type="ECO:0000256" key="1">
    <source>
        <dbReference type="ARBA" id="ARBA00000073"/>
    </source>
</evidence>
<dbReference type="PATRIC" id="fig|1461583.4.peg.1436"/>
<dbReference type="InterPro" id="IPR006145">
    <property type="entry name" value="PsdUridine_synth_RsuA/RluA"/>
</dbReference>
<dbReference type="PANTHER" id="PTHR21600">
    <property type="entry name" value="MITOCHONDRIAL RNA PSEUDOURIDINE SYNTHASE"/>
    <property type="match status" value="1"/>
</dbReference>
<dbReference type="GO" id="GO:0000455">
    <property type="term" value="P:enzyme-directed rRNA pseudouridine synthesis"/>
    <property type="evidence" value="ECO:0007669"/>
    <property type="project" value="TreeGrafter"/>
</dbReference>
<evidence type="ECO:0000313" key="6">
    <source>
        <dbReference type="EMBL" id="CEA03223.1"/>
    </source>
</evidence>
<dbReference type="GO" id="GO:0003723">
    <property type="term" value="F:RNA binding"/>
    <property type="evidence" value="ECO:0007669"/>
    <property type="project" value="InterPro"/>
</dbReference>
<comment type="catalytic activity">
    <reaction evidence="1 4">
        <text>a uridine in RNA = a pseudouridine in RNA</text>
        <dbReference type="Rhea" id="RHEA:48348"/>
        <dbReference type="Rhea" id="RHEA-COMP:12068"/>
        <dbReference type="Rhea" id="RHEA-COMP:12069"/>
        <dbReference type="ChEBI" id="CHEBI:65314"/>
        <dbReference type="ChEBI" id="CHEBI:65315"/>
    </reaction>
</comment>
<organism evidence="6">
    <name type="scientific">Metalysinibacillus saudimassiliensis</name>
    <dbReference type="NCBI Taxonomy" id="1461583"/>
    <lineage>
        <taxon>Bacteria</taxon>
        <taxon>Bacillati</taxon>
        <taxon>Bacillota</taxon>
        <taxon>Bacilli</taxon>
        <taxon>Bacillales</taxon>
        <taxon>Caryophanaceae</taxon>
        <taxon>Metalysinibacillus</taxon>
    </lineage>
</organism>
<dbReference type="CDD" id="cd02869">
    <property type="entry name" value="PseudoU_synth_RluA_like"/>
    <property type="match status" value="1"/>
</dbReference>
<dbReference type="InterPro" id="IPR020103">
    <property type="entry name" value="PsdUridine_synth_cat_dom_sf"/>
</dbReference>
<feature type="domain" description="Pseudouridine synthase RsuA/RluA-like" evidence="5">
    <location>
        <begin position="80"/>
        <end position="226"/>
    </location>
</feature>
<dbReference type="AlphaFoldDB" id="A0A078M722"/>
<dbReference type="EMBL" id="LN483075">
    <property type="protein sequence ID" value="CEA03223.1"/>
    <property type="molecule type" value="Genomic_DNA"/>
</dbReference>
<dbReference type="PANTHER" id="PTHR21600:SF87">
    <property type="entry name" value="RNA PSEUDOURIDYLATE SYNTHASE DOMAIN-CONTAINING PROTEIN 1"/>
    <property type="match status" value="1"/>
</dbReference>
<name>A0A078M722_9BACL</name>
<dbReference type="GO" id="GO:0140098">
    <property type="term" value="F:catalytic activity, acting on RNA"/>
    <property type="evidence" value="ECO:0007669"/>
    <property type="project" value="UniProtKB-ARBA"/>
</dbReference>
<dbReference type="SUPFAM" id="SSF55120">
    <property type="entry name" value="Pseudouridine synthase"/>
    <property type="match status" value="1"/>
</dbReference>
<comment type="similarity">
    <text evidence="2 4">Belongs to the pseudouridine synthase RluA family.</text>
</comment>
<evidence type="ECO:0000256" key="3">
    <source>
        <dbReference type="PIRSR" id="PIRSR606225-1"/>
    </source>
</evidence>
<evidence type="ECO:0000256" key="2">
    <source>
        <dbReference type="ARBA" id="ARBA00010876"/>
    </source>
</evidence>
<evidence type="ECO:0000256" key="4">
    <source>
        <dbReference type="RuleBase" id="RU362028"/>
    </source>
</evidence>
<dbReference type="HOGENOM" id="CLU_016902_8_0_9"/>
<dbReference type="EC" id="5.4.99.-" evidence="4"/>
<dbReference type="InterPro" id="IPR006225">
    <property type="entry name" value="PsdUridine_synth_RluC/D"/>
</dbReference>
<dbReference type="NCBIfam" id="TIGR00005">
    <property type="entry name" value="rluA_subfam"/>
    <property type="match status" value="1"/>
</dbReference>
<proteinExistence type="inferred from homology"/>
<gene>
    <name evidence="6" type="primary">rluD_3</name>
    <name evidence="6" type="ORF">BN1050_01480</name>
</gene>
<dbReference type="InterPro" id="IPR050188">
    <property type="entry name" value="RluA_PseudoU_synthase"/>
</dbReference>